<sequence length="226" mass="25805">MTFASITKVQSFNDKDYSLYKNSRFAECVDLNADSNLNCTSRYNLIFKARYSNATRISWDQFPSDGDANAWCELVGYLQDYQVLPSLPKPGAIVPSILFMWLGYSISAAFSIYGEIKSTDFETHMPENCPESGYIMWASTLGSLVMMIWWWIVFARIGTSPAAAYSASPLSWITTWTMANAFSKHPIYCVFHRRRRLQRIIWALLSIMAFAQLYLQGQTQPVLQST</sequence>
<feature type="transmembrane region" description="Helical" evidence="1">
    <location>
        <begin position="92"/>
        <end position="114"/>
    </location>
</feature>
<keyword evidence="1" id="KW-0812">Transmembrane</keyword>
<dbReference type="OrthoDB" id="5429468at2759"/>
<keyword evidence="3" id="KW-1185">Reference proteome</keyword>
<evidence type="ECO:0000313" key="3">
    <source>
        <dbReference type="Proteomes" id="UP000770015"/>
    </source>
</evidence>
<feature type="transmembrane region" description="Helical" evidence="1">
    <location>
        <begin position="134"/>
        <end position="154"/>
    </location>
</feature>
<dbReference type="EMBL" id="JAGSXJ010000022">
    <property type="protein sequence ID" value="KAH6677874.1"/>
    <property type="molecule type" value="Genomic_DNA"/>
</dbReference>
<organism evidence="2 3">
    <name type="scientific">Plectosphaerella plurivora</name>
    <dbReference type="NCBI Taxonomy" id="936078"/>
    <lineage>
        <taxon>Eukaryota</taxon>
        <taxon>Fungi</taxon>
        <taxon>Dikarya</taxon>
        <taxon>Ascomycota</taxon>
        <taxon>Pezizomycotina</taxon>
        <taxon>Sordariomycetes</taxon>
        <taxon>Hypocreomycetidae</taxon>
        <taxon>Glomerellales</taxon>
        <taxon>Plectosphaerellaceae</taxon>
        <taxon>Plectosphaerella</taxon>
    </lineage>
</organism>
<evidence type="ECO:0000256" key="1">
    <source>
        <dbReference type="SAM" id="Phobius"/>
    </source>
</evidence>
<feature type="transmembrane region" description="Helical" evidence="1">
    <location>
        <begin position="200"/>
        <end position="217"/>
    </location>
</feature>
<keyword evidence="1" id="KW-0472">Membrane</keyword>
<comment type="caution">
    <text evidence="2">The sequence shown here is derived from an EMBL/GenBank/DDBJ whole genome shotgun (WGS) entry which is preliminary data.</text>
</comment>
<gene>
    <name evidence="2" type="ORF">F5X68DRAFT_234950</name>
</gene>
<name>A0A9P9A8Q7_9PEZI</name>
<proteinExistence type="predicted"/>
<protein>
    <submittedName>
        <fullName evidence="2">Uncharacterized protein</fullName>
    </submittedName>
</protein>
<accession>A0A9P9A8Q7</accession>
<dbReference type="AlphaFoldDB" id="A0A9P9A8Q7"/>
<evidence type="ECO:0000313" key="2">
    <source>
        <dbReference type="EMBL" id="KAH6677874.1"/>
    </source>
</evidence>
<dbReference type="Proteomes" id="UP000770015">
    <property type="component" value="Unassembled WGS sequence"/>
</dbReference>
<reference evidence="2" key="1">
    <citation type="journal article" date="2021" name="Nat. Commun.">
        <title>Genetic determinants of endophytism in the Arabidopsis root mycobiome.</title>
        <authorList>
            <person name="Mesny F."/>
            <person name="Miyauchi S."/>
            <person name="Thiergart T."/>
            <person name="Pickel B."/>
            <person name="Atanasova L."/>
            <person name="Karlsson M."/>
            <person name="Huettel B."/>
            <person name="Barry K.W."/>
            <person name="Haridas S."/>
            <person name="Chen C."/>
            <person name="Bauer D."/>
            <person name="Andreopoulos W."/>
            <person name="Pangilinan J."/>
            <person name="LaButti K."/>
            <person name="Riley R."/>
            <person name="Lipzen A."/>
            <person name="Clum A."/>
            <person name="Drula E."/>
            <person name="Henrissat B."/>
            <person name="Kohler A."/>
            <person name="Grigoriev I.V."/>
            <person name="Martin F.M."/>
            <person name="Hacquard S."/>
        </authorList>
    </citation>
    <scope>NUCLEOTIDE SEQUENCE</scope>
    <source>
        <strain evidence="2">MPI-SDFR-AT-0117</strain>
    </source>
</reference>
<keyword evidence="1" id="KW-1133">Transmembrane helix</keyword>